<gene>
    <name evidence="1" type="ordered locus">Nmag_1519</name>
    <name evidence="2" type="ORF">C500_20121</name>
</gene>
<dbReference type="Proteomes" id="UP000001879">
    <property type="component" value="Chromosome"/>
</dbReference>
<evidence type="ECO:0000313" key="4">
    <source>
        <dbReference type="Proteomes" id="UP000011543"/>
    </source>
</evidence>
<sequence>MIEPTRTTVLGVAILVVAIAGTGTALAIASSGGDHTEISVTNEHMTLSQGGESYTVSDDLSNVTTVEIVETDGEYTITTEEQEPIHADDREQAIETATSNDTVQQYLHERDDYELSVSPVEQVALSLNETDDTEKIDFEVTESTDSIVVTRDGSYRTDRAIVELRGVNERTPSHVVRVDLEDETIVSIHDV</sequence>
<keyword evidence="3" id="KW-1185">Reference proteome</keyword>
<dbReference type="eggNOG" id="arCOG09141">
    <property type="taxonomic scope" value="Archaea"/>
</dbReference>
<evidence type="ECO:0000313" key="2">
    <source>
        <dbReference type="EMBL" id="ELY23330.1"/>
    </source>
</evidence>
<dbReference type="AlphaFoldDB" id="D3STS8"/>
<evidence type="ECO:0000313" key="1">
    <source>
        <dbReference type="EMBL" id="ADD05095.1"/>
    </source>
</evidence>
<reference evidence="1" key="4">
    <citation type="submission" date="2016-09" db="EMBL/GenBank/DDBJ databases">
        <authorList>
            <person name="Pfeiffer F."/>
        </authorList>
    </citation>
    <scope>NUCLEOTIDE SEQUENCE</scope>
    <source>
        <strain evidence="1">ATCC 43099</strain>
    </source>
</reference>
<evidence type="ECO:0000313" key="3">
    <source>
        <dbReference type="Proteomes" id="UP000001879"/>
    </source>
</evidence>
<reference evidence="3" key="1">
    <citation type="submission" date="2010-02" db="EMBL/GenBank/DDBJ databases">
        <title>Complete sequence of chromosome of Natrialba magadii ATCC 43099.</title>
        <authorList>
            <consortium name="US DOE Joint Genome Institute"/>
            <person name="Lucas S."/>
            <person name="Copeland A."/>
            <person name="Lapidus A."/>
            <person name="Cheng J.-F."/>
            <person name="Bruce D."/>
            <person name="Goodwin L."/>
            <person name="Pitluck S."/>
            <person name="Davenport K."/>
            <person name="Saunders E."/>
            <person name="Detter J.C."/>
            <person name="Han C."/>
            <person name="Tapia R."/>
            <person name="Land M."/>
            <person name="Hauser L."/>
            <person name="Kyrpides N."/>
            <person name="Mikhailova N."/>
            <person name="De Castro R.E."/>
            <person name="Maupin-Furlow J.A."/>
            <person name="Woyke T."/>
        </authorList>
    </citation>
    <scope>NUCLEOTIDE SEQUENCE [LARGE SCALE GENOMIC DNA]</scope>
    <source>
        <strain evidence="3">ATCC 43099 / DSM 3394 / CCM 3739 / CIP 104546 / IAM 13178 / JCM 8861 / NBRC 102185 / NCIMB 2190 / MS3</strain>
    </source>
</reference>
<reference evidence="2 4" key="3">
    <citation type="journal article" date="2014" name="PLoS Genet.">
        <title>Phylogenetically driven sequencing of extremely halophilic archaea reveals strategies for static and dynamic osmo-response.</title>
        <authorList>
            <person name="Becker E.A."/>
            <person name="Seitzer P.M."/>
            <person name="Tritt A."/>
            <person name="Larsen D."/>
            <person name="Krusor M."/>
            <person name="Yao A.I."/>
            <person name="Wu D."/>
            <person name="Madern D."/>
            <person name="Eisen J.A."/>
            <person name="Darling A.E."/>
            <person name="Facciotti M.T."/>
        </authorList>
    </citation>
    <scope>NUCLEOTIDE SEQUENCE [LARGE SCALE GENOMIC DNA]</scope>
    <source>
        <strain evidence="4">ATCC 43099 / DSM 3394 / CCM 3739 / CIP 104546 / IAM 13178 / JCM 8861 / NBRC 102185 / NCIMB 2190 / MS3</strain>
        <strain evidence="2">MS-3</strain>
    </source>
</reference>
<dbReference type="RefSeq" id="WP_004217350.1">
    <property type="nucleotide sequence ID" value="NC_013922.1"/>
</dbReference>
<name>D3STS8_NATMM</name>
<organism evidence="1 3">
    <name type="scientific">Natrialba magadii (strain ATCC 43099 / DSM 3394 / CCM 3739 / CIP 104546 / IAM 13178 / JCM 8861 / NBRC 102185 / NCIMB 2190 / MS3)</name>
    <name type="common">Natronobacterium magadii</name>
    <dbReference type="NCBI Taxonomy" id="547559"/>
    <lineage>
        <taxon>Archaea</taxon>
        <taxon>Methanobacteriati</taxon>
        <taxon>Methanobacteriota</taxon>
        <taxon>Stenosarchaea group</taxon>
        <taxon>Halobacteria</taxon>
        <taxon>Halobacteriales</taxon>
        <taxon>Natrialbaceae</taxon>
        <taxon>Natrialba</taxon>
    </lineage>
</organism>
<dbReference type="EMBL" id="AOHS01000062">
    <property type="protein sequence ID" value="ELY23330.1"/>
    <property type="molecule type" value="Genomic_DNA"/>
</dbReference>
<accession>D3STS8</accession>
<dbReference type="Proteomes" id="UP000011543">
    <property type="component" value="Unassembled WGS sequence"/>
</dbReference>
<reference evidence="1 3" key="2">
    <citation type="journal article" date="2012" name="BMC Genomics">
        <title>A comparative genomics perspective on the genetic content of the alkaliphilic haloarchaeon Natrialba magadii ATCC 43099T.</title>
        <authorList>
            <person name="Siddaramappa S."/>
            <person name="Challacombe J.F."/>
            <person name="Decastro R.E."/>
            <person name="Pfeiffer F."/>
            <person name="Sastre D.E."/>
            <person name="Gimenez M.I."/>
            <person name="Paggi R.A."/>
            <person name="Detter J.C."/>
            <person name="Davenport K.W."/>
            <person name="Goodwin L.A."/>
            <person name="Kyrpides N."/>
            <person name="Tapia R."/>
            <person name="Pitluck S."/>
            <person name="Lucas S."/>
            <person name="Woyke T."/>
            <person name="Maupin-Furlow J.A."/>
        </authorList>
    </citation>
    <scope>NUCLEOTIDE SEQUENCE [LARGE SCALE GENOMIC DNA]</scope>
    <source>
        <strain evidence="1">ATCC 43099</strain>
        <strain evidence="3">ATCC 43099 / DSM 3394 / CCM 3739 / CIP 104546 / IAM 13178 / JCM 8861 / NBRC 102185 / NCIMB 2190 / MS3</strain>
    </source>
</reference>
<dbReference type="EMBL" id="CP001932">
    <property type="protein sequence ID" value="ADD05095.1"/>
    <property type="molecule type" value="Genomic_DNA"/>
</dbReference>
<dbReference type="OrthoDB" id="203851at2157"/>
<protein>
    <submittedName>
        <fullName evidence="1">Uncharacterized protein</fullName>
    </submittedName>
</protein>
<dbReference type="PATRIC" id="fig|547559.17.peg.3973"/>
<dbReference type="HOGENOM" id="CLU_1418724_0_0_2"/>
<proteinExistence type="predicted"/>
<dbReference type="KEGG" id="nmg:Nmag_1519"/>
<dbReference type="GeneID" id="8824353"/>
<dbReference type="PaxDb" id="547559-Nmag_1519"/>